<gene>
    <name evidence="6" type="ORF">FB559_1250</name>
</gene>
<keyword evidence="7" id="KW-1185">Reference proteome</keyword>
<evidence type="ECO:0000313" key="6">
    <source>
        <dbReference type="EMBL" id="TQL95742.1"/>
    </source>
</evidence>
<evidence type="ECO:0000256" key="3">
    <source>
        <dbReference type="SAM" id="MobiDB-lite"/>
    </source>
</evidence>
<dbReference type="PANTHER" id="PTHR32347:SF23">
    <property type="entry name" value="BLL5650 PROTEIN"/>
    <property type="match status" value="1"/>
</dbReference>
<dbReference type="AlphaFoldDB" id="A0A543CF72"/>
<dbReference type="InterPro" id="IPR050465">
    <property type="entry name" value="UPF0194_transport"/>
</dbReference>
<dbReference type="SUPFAM" id="SSF47090">
    <property type="entry name" value="PGBD-like"/>
    <property type="match status" value="1"/>
</dbReference>
<evidence type="ECO:0000313" key="7">
    <source>
        <dbReference type="Proteomes" id="UP000316096"/>
    </source>
</evidence>
<dbReference type="Gene3D" id="2.40.420.20">
    <property type="match status" value="1"/>
</dbReference>
<protein>
    <submittedName>
        <fullName evidence="6">Multidrug efflux pump subunit AcrA (Membrane-fusion protein)</fullName>
    </submittedName>
</protein>
<dbReference type="EMBL" id="VFOZ01000001">
    <property type="protein sequence ID" value="TQL95742.1"/>
    <property type="molecule type" value="Genomic_DNA"/>
</dbReference>
<dbReference type="Gene3D" id="1.10.101.10">
    <property type="entry name" value="PGBD-like superfamily/PGBD"/>
    <property type="match status" value="1"/>
</dbReference>
<dbReference type="Pfam" id="PF01471">
    <property type="entry name" value="PG_binding_1"/>
    <property type="match status" value="1"/>
</dbReference>
<dbReference type="InterPro" id="IPR036366">
    <property type="entry name" value="PGBDSf"/>
</dbReference>
<comment type="caution">
    <text evidence="6">The sequence shown here is derived from an EMBL/GenBank/DDBJ whole genome shotgun (WGS) entry which is preliminary data.</text>
</comment>
<dbReference type="PANTHER" id="PTHR32347">
    <property type="entry name" value="EFFLUX SYSTEM COMPONENT YKNX-RELATED"/>
    <property type="match status" value="1"/>
</dbReference>
<evidence type="ECO:0000259" key="5">
    <source>
        <dbReference type="Pfam" id="PF01471"/>
    </source>
</evidence>
<feature type="domain" description="Peptidoglycan binding-like" evidence="5">
    <location>
        <begin position="143"/>
        <end position="190"/>
    </location>
</feature>
<dbReference type="GO" id="GO:0030313">
    <property type="term" value="C:cell envelope"/>
    <property type="evidence" value="ECO:0007669"/>
    <property type="project" value="UniProtKB-SubCell"/>
</dbReference>
<keyword evidence="2" id="KW-0175">Coiled coil</keyword>
<comment type="subcellular location">
    <subcellularLocation>
        <location evidence="1">Cell envelope</location>
    </subcellularLocation>
</comment>
<organism evidence="6 7">
    <name type="scientific">Actinoallomurus bryophytorum</name>
    <dbReference type="NCBI Taxonomy" id="1490222"/>
    <lineage>
        <taxon>Bacteria</taxon>
        <taxon>Bacillati</taxon>
        <taxon>Actinomycetota</taxon>
        <taxon>Actinomycetes</taxon>
        <taxon>Streptosporangiales</taxon>
        <taxon>Thermomonosporaceae</taxon>
        <taxon>Actinoallomurus</taxon>
    </lineage>
</organism>
<sequence length="381" mass="38864">MSVREESQITIGGEDDPAKSTARRAGKRRLVICGIAVAAVAAAGTAVALTGGSSRKPPSGAAPATADIVRTDLTDQTQVDGTLGFADSYTVSGSGRGRLTWLPDEGRTIRRGRRVYEVDSRKVPLFYGAVPFWRTLRSGVSGGRDVRELESNLTALGYGDDVTVDDSFTAATAAAVRDWQDDLGVSRTGAVAPGDVVIEPGAVRIKKVGASLGGPAGGQILTANGTAHQITVQLPVNQQELAVDGAKVGVELPGGRTTTGHISSVGTVATASSDSDDQNQAGQDTETATVPVYITLDHGSSAGHLDGAPVTVGFTSSTHKGVLAVPVQALLAQAAGTYAVEVVDSAGRHTVPVELGIFADGKVEVSGSGLTAGMKVEVPRS</sequence>
<dbReference type="InterPro" id="IPR036365">
    <property type="entry name" value="PGBD-like_sf"/>
</dbReference>
<accession>A0A543CF72</accession>
<proteinExistence type="predicted"/>
<keyword evidence="4" id="KW-0812">Transmembrane</keyword>
<keyword evidence="4" id="KW-1133">Transmembrane helix</keyword>
<evidence type="ECO:0000256" key="4">
    <source>
        <dbReference type="SAM" id="Phobius"/>
    </source>
</evidence>
<evidence type="ECO:0000256" key="2">
    <source>
        <dbReference type="ARBA" id="ARBA00023054"/>
    </source>
</evidence>
<reference evidence="6 7" key="1">
    <citation type="submission" date="2019-06" db="EMBL/GenBank/DDBJ databases">
        <title>Sequencing the genomes of 1000 actinobacteria strains.</title>
        <authorList>
            <person name="Klenk H.-P."/>
        </authorList>
    </citation>
    <scope>NUCLEOTIDE SEQUENCE [LARGE SCALE GENOMIC DNA]</scope>
    <source>
        <strain evidence="6 7">DSM 102200</strain>
    </source>
</reference>
<dbReference type="OrthoDB" id="3268648at2"/>
<dbReference type="RefSeq" id="WP_141954191.1">
    <property type="nucleotide sequence ID" value="NZ_VFOZ01000001.1"/>
</dbReference>
<keyword evidence="4" id="KW-0472">Membrane</keyword>
<name>A0A543CF72_9ACTN</name>
<dbReference type="InterPro" id="IPR002477">
    <property type="entry name" value="Peptidoglycan-bd-like"/>
</dbReference>
<evidence type="ECO:0000256" key="1">
    <source>
        <dbReference type="ARBA" id="ARBA00004196"/>
    </source>
</evidence>
<feature type="transmembrane region" description="Helical" evidence="4">
    <location>
        <begin position="30"/>
        <end position="49"/>
    </location>
</feature>
<dbReference type="Proteomes" id="UP000316096">
    <property type="component" value="Unassembled WGS sequence"/>
</dbReference>
<feature type="region of interest" description="Disordered" evidence="3">
    <location>
        <begin position="1"/>
        <end position="23"/>
    </location>
</feature>